<protein>
    <submittedName>
        <fullName evidence="2">Protein of uncharacterized function DUF262</fullName>
    </submittedName>
</protein>
<name>A0A379EE72_9BACT</name>
<evidence type="ECO:0000313" key="3">
    <source>
        <dbReference type="Proteomes" id="UP000255469"/>
    </source>
</evidence>
<dbReference type="PANTHER" id="PTHR39639:SF1">
    <property type="entry name" value="DUF262 DOMAIN-CONTAINING PROTEIN"/>
    <property type="match status" value="1"/>
</dbReference>
<dbReference type="InterPro" id="IPR004919">
    <property type="entry name" value="GmrSD_N"/>
</dbReference>
<dbReference type="RefSeq" id="WP_025068412.1">
    <property type="nucleotide sequence ID" value="NZ_UGTM01000002.1"/>
</dbReference>
<dbReference type="EMBL" id="UGTM01000002">
    <property type="protein sequence ID" value="SUB94511.1"/>
    <property type="molecule type" value="Genomic_DNA"/>
</dbReference>
<evidence type="ECO:0000259" key="1">
    <source>
        <dbReference type="Pfam" id="PF03235"/>
    </source>
</evidence>
<dbReference type="PANTHER" id="PTHR39639">
    <property type="entry name" value="CHROMOSOME 16, WHOLE GENOME SHOTGUN SEQUENCE"/>
    <property type="match status" value="1"/>
</dbReference>
<evidence type="ECO:0000313" key="2">
    <source>
        <dbReference type="EMBL" id="SUB94511.1"/>
    </source>
</evidence>
<feature type="domain" description="GmrSD restriction endonucleases N-terminal" evidence="1">
    <location>
        <begin position="60"/>
        <end position="207"/>
    </location>
</feature>
<reference evidence="2 3" key="1">
    <citation type="submission" date="2018-06" db="EMBL/GenBank/DDBJ databases">
        <authorList>
            <consortium name="Pathogen Informatics"/>
            <person name="Doyle S."/>
        </authorList>
    </citation>
    <scope>NUCLEOTIDE SEQUENCE [LARGE SCALE GENOMIC DNA]</scope>
    <source>
        <strain evidence="2 3">NCTC13067</strain>
    </source>
</reference>
<sequence>MDQHLTLNIEPGISSEEIKDMIDRTKEEEEDASPSVMPPPDIVAFNEQRSCADIYRMYLKNQININPDFQRGEVWRNPAQTLFIDSLMKQLPIPSMCISLDISTQKRMVIDGLQRISSIIKFLNEQNDWLLSKNDDVDPRISNKKVSEIKKENPHLVEILENVTIPITVLRCDSKNPEHMKYLFQIFYRLNSGGNKLYNQEIRNCIFQGSFNTLLKELARTPEWYTFANTDQKKVDKARFNNEERILRFFAFYQSYSNYKGKLAAFLNTYMNENKDTTDDNIKYLKDIFKRTLNIANKLEEKIDSKNIAEAVMIGIAYNLTTLTDKDSKVLNKMYEELLKEPKFQPEEMKEGLSSEEKVKSRIESAINVFSRG</sequence>
<organism evidence="2 3">
    <name type="scientific">Prevotella denticola</name>
    <dbReference type="NCBI Taxonomy" id="28129"/>
    <lineage>
        <taxon>Bacteria</taxon>
        <taxon>Pseudomonadati</taxon>
        <taxon>Bacteroidota</taxon>
        <taxon>Bacteroidia</taxon>
        <taxon>Bacteroidales</taxon>
        <taxon>Prevotellaceae</taxon>
        <taxon>Prevotella</taxon>
    </lineage>
</organism>
<accession>A0A379EE72</accession>
<gene>
    <name evidence="2" type="ORF">NCTC13067_02384</name>
</gene>
<proteinExistence type="predicted"/>
<dbReference type="AlphaFoldDB" id="A0A379EE72"/>
<dbReference type="Pfam" id="PF03235">
    <property type="entry name" value="GmrSD_N"/>
    <property type="match status" value="1"/>
</dbReference>
<dbReference type="Proteomes" id="UP000255469">
    <property type="component" value="Unassembled WGS sequence"/>
</dbReference>